<dbReference type="InterPro" id="IPR036390">
    <property type="entry name" value="WH_DNA-bd_sf"/>
</dbReference>
<sequence length="437" mass="44688">MTTIPAPDGPRSLAAPPTELALSLAHVLALVRSRLAVTRPDVARVSGYGRTVVTERLGQLIGAGLVEEGEKGVIPRGRAPRLLSFLPDAGVILTAEIEANALTVGVTDLDGRILVTRDVPHVLTPDVEVVMAVLDEAFGAALAEAGVSAQKVWGIGLGVPFPVDYATARPIATSGWNAWDGYGLRAHLEQRFGAPTWADNDVNLMALGELRSGVARGVGDFVYVRVGRGVGGGVVSGGRLHRGAQGAAGALGHIKVVEGSRIVCRCGSTGCLQTVASGGALVAEAMALAQSGQSPYLAHRLAAKGEVELEDLAAAALEGDAEASAALERSAAYLGTAIATAVNFHNPALVLLGGPVVGLSQAYLATVRGTVLRKALPLATRDLRIEVSPLGDRAGLVGAAAMVVDELLSPGLLERWIEAGSPRVLAGEGSSALSPEA</sequence>
<dbReference type="PANTHER" id="PTHR18964:SF149">
    <property type="entry name" value="BIFUNCTIONAL UDP-N-ACETYLGLUCOSAMINE 2-EPIMERASE_N-ACETYLMANNOSAMINE KINASE"/>
    <property type="match status" value="1"/>
</dbReference>
<dbReference type="PANTHER" id="PTHR18964">
    <property type="entry name" value="ROK (REPRESSOR, ORF, KINASE) FAMILY"/>
    <property type="match status" value="1"/>
</dbReference>
<dbReference type="PROSITE" id="PS01125">
    <property type="entry name" value="ROK"/>
    <property type="match status" value="1"/>
</dbReference>
<dbReference type="Pfam" id="PF00480">
    <property type="entry name" value="ROK"/>
    <property type="match status" value="1"/>
</dbReference>
<gene>
    <name evidence="2" type="ORF">SAMN02983003_2679</name>
</gene>
<dbReference type="Gene3D" id="1.10.10.10">
    <property type="entry name" value="Winged helix-like DNA-binding domain superfamily/Winged helix DNA-binding domain"/>
    <property type="match status" value="1"/>
</dbReference>
<organism evidence="2 3">
    <name type="scientific">Devosia enhydra</name>
    <dbReference type="NCBI Taxonomy" id="665118"/>
    <lineage>
        <taxon>Bacteria</taxon>
        <taxon>Pseudomonadati</taxon>
        <taxon>Pseudomonadota</taxon>
        <taxon>Alphaproteobacteria</taxon>
        <taxon>Hyphomicrobiales</taxon>
        <taxon>Devosiaceae</taxon>
        <taxon>Devosia</taxon>
    </lineage>
</organism>
<dbReference type="SUPFAM" id="SSF53067">
    <property type="entry name" value="Actin-like ATPase domain"/>
    <property type="match status" value="1"/>
</dbReference>
<evidence type="ECO:0000313" key="2">
    <source>
        <dbReference type="EMBL" id="SFZ85514.1"/>
    </source>
</evidence>
<keyword evidence="2" id="KW-0418">Kinase</keyword>
<protein>
    <submittedName>
        <fullName evidence="2">Sugar kinase of the NBD/HSP70 family, may contain an N-terminal HTH domain</fullName>
    </submittedName>
</protein>
<dbReference type="InterPro" id="IPR000600">
    <property type="entry name" value="ROK"/>
</dbReference>
<dbReference type="STRING" id="665118.SAMN02983003_2679"/>
<keyword evidence="3" id="KW-1185">Reference proteome</keyword>
<name>A0A1K2HZF9_9HYPH</name>
<dbReference type="Proteomes" id="UP000183447">
    <property type="component" value="Unassembled WGS sequence"/>
</dbReference>
<proteinExistence type="inferred from homology"/>
<evidence type="ECO:0000313" key="3">
    <source>
        <dbReference type="Proteomes" id="UP000183447"/>
    </source>
</evidence>
<dbReference type="GO" id="GO:0016301">
    <property type="term" value="F:kinase activity"/>
    <property type="evidence" value="ECO:0007669"/>
    <property type="project" value="UniProtKB-KW"/>
</dbReference>
<comment type="similarity">
    <text evidence="1">Belongs to the ROK (NagC/XylR) family.</text>
</comment>
<dbReference type="AlphaFoldDB" id="A0A1K2HZF9"/>
<dbReference type="InterPro" id="IPR049874">
    <property type="entry name" value="ROK_cs"/>
</dbReference>
<dbReference type="RefSeq" id="WP_072344752.1">
    <property type="nucleotide sequence ID" value="NZ_FPKU01000002.1"/>
</dbReference>
<dbReference type="InterPro" id="IPR043129">
    <property type="entry name" value="ATPase_NBD"/>
</dbReference>
<reference evidence="2 3" key="1">
    <citation type="submission" date="2016-11" db="EMBL/GenBank/DDBJ databases">
        <authorList>
            <person name="Jaros S."/>
            <person name="Januszkiewicz K."/>
            <person name="Wedrychowicz H."/>
        </authorList>
    </citation>
    <scope>NUCLEOTIDE SEQUENCE [LARGE SCALE GENOMIC DNA]</scope>
    <source>
        <strain evidence="2 3">ATCC 23634</strain>
    </source>
</reference>
<keyword evidence="2" id="KW-0808">Transferase</keyword>
<evidence type="ECO:0000256" key="1">
    <source>
        <dbReference type="ARBA" id="ARBA00006479"/>
    </source>
</evidence>
<dbReference type="Gene3D" id="3.30.420.40">
    <property type="match status" value="2"/>
</dbReference>
<accession>A0A1K2HZF9</accession>
<dbReference type="SUPFAM" id="SSF46785">
    <property type="entry name" value="Winged helix' DNA-binding domain"/>
    <property type="match status" value="1"/>
</dbReference>
<dbReference type="EMBL" id="FPKU01000002">
    <property type="protein sequence ID" value="SFZ85514.1"/>
    <property type="molecule type" value="Genomic_DNA"/>
</dbReference>
<dbReference type="InterPro" id="IPR036388">
    <property type="entry name" value="WH-like_DNA-bd_sf"/>
</dbReference>